<accession>A0A1I7T2M0</accession>
<organism evidence="2 3">
    <name type="scientific">Caenorhabditis tropicalis</name>
    <dbReference type="NCBI Taxonomy" id="1561998"/>
    <lineage>
        <taxon>Eukaryota</taxon>
        <taxon>Metazoa</taxon>
        <taxon>Ecdysozoa</taxon>
        <taxon>Nematoda</taxon>
        <taxon>Chromadorea</taxon>
        <taxon>Rhabditida</taxon>
        <taxon>Rhabditina</taxon>
        <taxon>Rhabditomorpha</taxon>
        <taxon>Rhabditoidea</taxon>
        <taxon>Rhabditidae</taxon>
        <taxon>Peloderinae</taxon>
        <taxon>Caenorhabditis</taxon>
    </lineage>
</organism>
<reference evidence="3" key="1">
    <citation type="submission" date="2016-11" db="UniProtKB">
        <authorList>
            <consortium name="WormBaseParasite"/>
        </authorList>
    </citation>
    <scope>IDENTIFICATION</scope>
</reference>
<evidence type="ECO:0000256" key="1">
    <source>
        <dbReference type="SAM" id="MobiDB-lite"/>
    </source>
</evidence>
<protein>
    <submittedName>
        <fullName evidence="3">Clr5 domain-containing protein</fullName>
    </submittedName>
</protein>
<dbReference type="WBParaSite" id="Csp11.Scaffold480.g1826.t3">
    <property type="protein sequence ID" value="Csp11.Scaffold480.g1826.t3"/>
    <property type="gene ID" value="Csp11.Scaffold480.g1826"/>
</dbReference>
<evidence type="ECO:0000313" key="2">
    <source>
        <dbReference type="Proteomes" id="UP000095282"/>
    </source>
</evidence>
<keyword evidence="2" id="KW-1185">Reference proteome</keyword>
<proteinExistence type="predicted"/>
<feature type="compositionally biased region" description="Basic and acidic residues" evidence="1">
    <location>
        <begin position="269"/>
        <end position="289"/>
    </location>
</feature>
<dbReference type="Proteomes" id="UP000095282">
    <property type="component" value="Unplaced"/>
</dbReference>
<feature type="region of interest" description="Disordered" evidence="1">
    <location>
        <begin position="224"/>
        <end position="307"/>
    </location>
</feature>
<dbReference type="AlphaFoldDB" id="A0A1I7T2M0"/>
<sequence>MEADFVRNYKFKLRQAFWGPIDLECPETGSLDVSVTQDNFNIEFLVSDAVKKRNVHRRRAVKRRWTLPKRLRKMKMNFDPYYLTQILYTNHETGTEYPTAIMLRLNERGFKHIKSTARQLFHKWQTTLESRSHPPQATILLVIDPEKFVSAETRQEARNLAWRDQSREVMDDIGLQLRNFTVYGWGDVPNIEAGDNVCEHLSGREFRRIFEEFGLQIDGDRFSYDPQASSSRNLTLKADEVPSEDSTDGEEDDDCSGNSEWGEIEMIETEVKRQIKRKREDENGLREDSESPPCSPTLKRRRNEELA</sequence>
<feature type="compositionally biased region" description="Acidic residues" evidence="1">
    <location>
        <begin position="241"/>
        <end position="255"/>
    </location>
</feature>
<name>A0A1I7T2M0_9PELO</name>
<evidence type="ECO:0000313" key="3">
    <source>
        <dbReference type="WBParaSite" id="Csp11.Scaffold480.g1826.t3"/>
    </source>
</evidence>